<dbReference type="GO" id="GO:0006182">
    <property type="term" value="P:cGMP biosynthetic process"/>
    <property type="evidence" value="ECO:0007669"/>
    <property type="project" value="TreeGrafter"/>
</dbReference>
<evidence type="ECO:0000313" key="10">
    <source>
        <dbReference type="Proteomes" id="UP001181693"/>
    </source>
</evidence>
<dbReference type="Proteomes" id="UP001181693">
    <property type="component" value="Unassembled WGS sequence"/>
</dbReference>
<keyword evidence="2" id="KW-0964">Secreted</keyword>
<dbReference type="AlphaFoldDB" id="A0AAV2ZQ63"/>
<comment type="similarity">
    <text evidence="6">Belongs to the natriuretic peptide family.</text>
</comment>
<dbReference type="GO" id="GO:0051427">
    <property type="term" value="F:hormone receptor binding"/>
    <property type="evidence" value="ECO:0007669"/>
    <property type="project" value="TreeGrafter"/>
</dbReference>
<sequence length="136" mass="14949">MEWKAYLLCISLVLVSLHLQSSRTLPITDQDTASDLDSFKSLLGRLEEKLQELEGSPEAMEGPIQRPIDSGAPLQDSTVTNGNPFPLTNDILKGLRSLQNTKMMRGSNCFGRRIDRIDSVSGMGCNGSRRISPGKK</sequence>
<gene>
    <name evidence="9" type="ORF">GDO54_003948</name>
</gene>
<dbReference type="InterPro" id="IPR050787">
    <property type="entry name" value="Natriuretic_peptide"/>
</dbReference>
<evidence type="ECO:0000256" key="8">
    <source>
        <dbReference type="SAM" id="SignalP"/>
    </source>
</evidence>
<organism evidence="9 10">
    <name type="scientific">Pyxicephalus adspersus</name>
    <name type="common">African bullfrog</name>
    <dbReference type="NCBI Taxonomy" id="30357"/>
    <lineage>
        <taxon>Eukaryota</taxon>
        <taxon>Metazoa</taxon>
        <taxon>Chordata</taxon>
        <taxon>Craniata</taxon>
        <taxon>Vertebrata</taxon>
        <taxon>Euteleostomi</taxon>
        <taxon>Amphibia</taxon>
        <taxon>Batrachia</taxon>
        <taxon>Anura</taxon>
        <taxon>Neobatrachia</taxon>
        <taxon>Ranoidea</taxon>
        <taxon>Pyxicephalidae</taxon>
        <taxon>Pyxicephalinae</taxon>
        <taxon>Pyxicephalus</taxon>
    </lineage>
</organism>
<evidence type="ECO:0000256" key="6">
    <source>
        <dbReference type="RuleBase" id="RU003686"/>
    </source>
</evidence>
<evidence type="ECO:0000256" key="7">
    <source>
        <dbReference type="SAM" id="MobiDB-lite"/>
    </source>
</evidence>
<feature type="region of interest" description="Disordered" evidence="7">
    <location>
        <begin position="53"/>
        <end position="83"/>
    </location>
</feature>
<comment type="subcellular location">
    <subcellularLocation>
        <location evidence="1 6">Secreted</location>
    </subcellularLocation>
</comment>
<dbReference type="GO" id="GO:0005737">
    <property type="term" value="C:cytoplasm"/>
    <property type="evidence" value="ECO:0007669"/>
    <property type="project" value="TreeGrafter"/>
</dbReference>
<dbReference type="PRINTS" id="PR00712">
    <property type="entry name" value="BNATPEPTIDE"/>
</dbReference>
<dbReference type="InterPro" id="IPR002408">
    <property type="entry name" value="Natriuretic_peptide_brain"/>
</dbReference>
<dbReference type="PANTHER" id="PTHR14066">
    <property type="entry name" value="ATRIAL NATRIURETIC FACTOR PRECURSOR"/>
    <property type="match status" value="1"/>
</dbReference>
<dbReference type="PANTHER" id="PTHR14066:SF10">
    <property type="entry name" value="NATRIURETIC PEPTIDES B"/>
    <property type="match status" value="1"/>
</dbReference>
<evidence type="ECO:0000256" key="5">
    <source>
        <dbReference type="ARBA" id="ARBA00023157"/>
    </source>
</evidence>
<dbReference type="GO" id="GO:0097746">
    <property type="term" value="P:blood vessel diameter maintenance"/>
    <property type="evidence" value="ECO:0007669"/>
    <property type="project" value="UniProtKB-KW"/>
</dbReference>
<evidence type="ECO:0008006" key="11">
    <source>
        <dbReference type="Google" id="ProtNLM"/>
    </source>
</evidence>
<dbReference type="GO" id="GO:0005179">
    <property type="term" value="F:hormone activity"/>
    <property type="evidence" value="ECO:0007669"/>
    <property type="project" value="InterPro"/>
</dbReference>
<dbReference type="Pfam" id="PF00212">
    <property type="entry name" value="ANP"/>
    <property type="match status" value="1"/>
</dbReference>
<protein>
    <recommendedName>
        <fullName evidence="11">Natriuretic peptides A</fullName>
    </recommendedName>
</protein>
<keyword evidence="4 6" id="KW-0838">Vasoactive</keyword>
<evidence type="ECO:0000256" key="1">
    <source>
        <dbReference type="ARBA" id="ARBA00004613"/>
    </source>
</evidence>
<reference evidence="9" key="1">
    <citation type="thesis" date="2020" institute="ProQuest LLC" country="789 East Eisenhower Parkway, Ann Arbor, MI, USA">
        <title>Comparative Genomics and Chromosome Evolution.</title>
        <authorList>
            <person name="Mudd A.B."/>
        </authorList>
    </citation>
    <scope>NUCLEOTIDE SEQUENCE</scope>
    <source>
        <strain evidence="9">1538</strain>
        <tissue evidence="9">Blood</tissue>
    </source>
</reference>
<dbReference type="InterPro" id="IPR030480">
    <property type="entry name" value="Natr_peptide_CS"/>
</dbReference>
<keyword evidence="10" id="KW-1185">Reference proteome</keyword>
<evidence type="ECO:0000256" key="3">
    <source>
        <dbReference type="ARBA" id="ARBA00022729"/>
    </source>
</evidence>
<name>A0AAV2ZQ63_PYXAD</name>
<dbReference type="GO" id="GO:0007218">
    <property type="term" value="P:neuropeptide signaling pathway"/>
    <property type="evidence" value="ECO:0007669"/>
    <property type="project" value="TreeGrafter"/>
</dbReference>
<dbReference type="SMART" id="SM00183">
    <property type="entry name" value="NAT_PEP"/>
    <property type="match status" value="1"/>
</dbReference>
<dbReference type="GO" id="GO:0019934">
    <property type="term" value="P:cGMP-mediated signaling"/>
    <property type="evidence" value="ECO:0007669"/>
    <property type="project" value="TreeGrafter"/>
</dbReference>
<dbReference type="PROSITE" id="PS00263">
    <property type="entry name" value="NATRIURETIC_PEPTIDE"/>
    <property type="match status" value="1"/>
</dbReference>
<keyword evidence="5" id="KW-1015">Disulfide bond</keyword>
<dbReference type="GO" id="GO:0005615">
    <property type="term" value="C:extracellular space"/>
    <property type="evidence" value="ECO:0007669"/>
    <property type="project" value="TreeGrafter"/>
</dbReference>
<feature type="chain" id="PRO_5043898422" description="Natriuretic peptides A" evidence="8">
    <location>
        <begin position="25"/>
        <end position="136"/>
    </location>
</feature>
<feature type="signal peptide" evidence="8">
    <location>
        <begin position="1"/>
        <end position="24"/>
    </location>
</feature>
<dbReference type="InterPro" id="IPR000663">
    <property type="entry name" value="Natr_peptide"/>
</dbReference>
<dbReference type="GO" id="GO:0003085">
    <property type="term" value="P:negative regulation of systemic arterial blood pressure"/>
    <property type="evidence" value="ECO:0007669"/>
    <property type="project" value="TreeGrafter"/>
</dbReference>
<dbReference type="EMBL" id="DYDO01000011">
    <property type="protein sequence ID" value="DBA16569.1"/>
    <property type="molecule type" value="Genomic_DNA"/>
</dbReference>
<evidence type="ECO:0000313" key="9">
    <source>
        <dbReference type="EMBL" id="DBA16569.1"/>
    </source>
</evidence>
<proteinExistence type="inferred from homology"/>
<accession>A0AAV2ZQ63</accession>
<evidence type="ECO:0000256" key="2">
    <source>
        <dbReference type="ARBA" id="ARBA00022525"/>
    </source>
</evidence>
<dbReference type="GO" id="GO:0007168">
    <property type="term" value="P:receptor guanylyl cyclase signaling pathway"/>
    <property type="evidence" value="ECO:0007669"/>
    <property type="project" value="TreeGrafter"/>
</dbReference>
<evidence type="ECO:0000256" key="4">
    <source>
        <dbReference type="ARBA" id="ARBA00022858"/>
    </source>
</evidence>
<comment type="caution">
    <text evidence="9">The sequence shown here is derived from an EMBL/GenBank/DDBJ whole genome shotgun (WGS) entry which is preliminary data.</text>
</comment>
<keyword evidence="3 8" id="KW-0732">Signal</keyword>